<keyword evidence="5" id="KW-0680">Restriction system</keyword>
<dbReference type="GO" id="GO:0032259">
    <property type="term" value="P:methylation"/>
    <property type="evidence" value="ECO:0007669"/>
    <property type="project" value="UniProtKB-KW"/>
</dbReference>
<evidence type="ECO:0000256" key="1">
    <source>
        <dbReference type="ARBA" id="ARBA00011975"/>
    </source>
</evidence>
<keyword evidence="2 6" id="KW-0489">Methyltransferase</keyword>
<dbReference type="InterPro" id="IPR029063">
    <property type="entry name" value="SAM-dependent_MTases_sf"/>
</dbReference>
<evidence type="ECO:0000256" key="6">
    <source>
        <dbReference type="PROSITE-ProRule" id="PRU01016"/>
    </source>
</evidence>
<dbReference type="RefSeq" id="WP_093536338.1">
    <property type="nucleotide sequence ID" value="NZ_FOXU01000002.1"/>
</dbReference>
<dbReference type="Gene3D" id="3.90.120.10">
    <property type="entry name" value="DNA Methylase, subunit A, domain 2"/>
    <property type="match status" value="1"/>
</dbReference>
<keyword evidence="8" id="KW-1185">Reference proteome</keyword>
<feature type="active site" evidence="6">
    <location>
        <position position="82"/>
    </location>
</feature>
<evidence type="ECO:0000313" key="8">
    <source>
        <dbReference type="Proteomes" id="UP000198734"/>
    </source>
</evidence>
<dbReference type="PROSITE" id="PS51679">
    <property type="entry name" value="SAM_MT_C5"/>
    <property type="match status" value="1"/>
</dbReference>
<protein>
    <recommendedName>
        <fullName evidence="1">DNA (cytosine-5-)-methyltransferase</fullName>
        <ecNumber evidence="1">2.1.1.37</ecNumber>
    </recommendedName>
</protein>
<dbReference type="AlphaFoldDB" id="A0A1I5XZT9"/>
<name>A0A1I5XZT9_9BACI</name>
<dbReference type="PRINTS" id="PR00105">
    <property type="entry name" value="C5METTRFRASE"/>
</dbReference>
<dbReference type="GO" id="GO:0003677">
    <property type="term" value="F:DNA binding"/>
    <property type="evidence" value="ECO:0007669"/>
    <property type="project" value="TreeGrafter"/>
</dbReference>
<evidence type="ECO:0000256" key="3">
    <source>
        <dbReference type="ARBA" id="ARBA00022679"/>
    </source>
</evidence>
<dbReference type="EMBL" id="FOXU01000002">
    <property type="protein sequence ID" value="SFQ37436.1"/>
    <property type="molecule type" value="Genomic_DNA"/>
</dbReference>
<dbReference type="Pfam" id="PF00145">
    <property type="entry name" value="DNA_methylase"/>
    <property type="match status" value="1"/>
</dbReference>
<dbReference type="Proteomes" id="UP000198734">
    <property type="component" value="Unassembled WGS sequence"/>
</dbReference>
<sequence>MNKNAVCLFSSAGLGELGLKSNNIETVISNEILENRHQLYQRNYPNTKLFTGDIWRYKDEIIEYYKKNYKEDLFLLYATPPCQGMSSNGAGKLLSEIRKGNRPQIDERNRLIIPTLDIIEALQPEWIILENVPNMQHTVIKDEFNNYINIMDYIDRRLGHIYKGSYQVISCSDYGVPQLRKRLLTVYTRNSAGIEYFNQKANFFLEEEKTEIKTLRDAIGNLPPLDAKKGLNTRYDFHPLHYVSVMNEEKYWWVSHTKEGEQAYNNQCVNIDCLDSTNPLHKDVIINGIAQSNKTTPIYCQSCGSLLPRPSIIDKITGERRLIKGFHSAYRRMEWDKPAAALTKNFPFEASDKKIHPTQNRVLSIYEALIIQSISEYDYNFKTDEKYISKTLLAEIIGESVPPKIIDFMCAKILSIHNRTYQSNSPIQLSLEL</sequence>
<dbReference type="EC" id="2.1.1.37" evidence="1"/>
<evidence type="ECO:0000256" key="5">
    <source>
        <dbReference type="ARBA" id="ARBA00022747"/>
    </source>
</evidence>
<proteinExistence type="inferred from homology"/>
<dbReference type="PANTHER" id="PTHR10629:SF52">
    <property type="entry name" value="DNA (CYTOSINE-5)-METHYLTRANSFERASE 1"/>
    <property type="match status" value="1"/>
</dbReference>
<dbReference type="InterPro" id="IPR001525">
    <property type="entry name" value="C5_MeTfrase"/>
</dbReference>
<dbReference type="GO" id="GO:0009307">
    <property type="term" value="P:DNA restriction-modification system"/>
    <property type="evidence" value="ECO:0007669"/>
    <property type="project" value="UniProtKB-KW"/>
</dbReference>
<dbReference type="SUPFAM" id="SSF53335">
    <property type="entry name" value="S-adenosyl-L-methionine-dependent methyltransferases"/>
    <property type="match status" value="1"/>
</dbReference>
<evidence type="ECO:0000256" key="4">
    <source>
        <dbReference type="ARBA" id="ARBA00022691"/>
    </source>
</evidence>
<dbReference type="InterPro" id="IPR050390">
    <property type="entry name" value="C5-Methyltransferase"/>
</dbReference>
<keyword evidence="3 6" id="KW-0808">Transferase</keyword>
<accession>A0A1I5XZT9</accession>
<dbReference type="STRING" id="126156.SAMN05421670_1814"/>
<organism evidence="7 8">
    <name type="scientific">Psychrobacillus psychrotolerans</name>
    <dbReference type="NCBI Taxonomy" id="126156"/>
    <lineage>
        <taxon>Bacteria</taxon>
        <taxon>Bacillati</taxon>
        <taxon>Bacillota</taxon>
        <taxon>Bacilli</taxon>
        <taxon>Bacillales</taxon>
        <taxon>Bacillaceae</taxon>
        <taxon>Psychrobacillus</taxon>
    </lineage>
</organism>
<dbReference type="Gene3D" id="3.40.50.150">
    <property type="entry name" value="Vaccinia Virus protein VP39"/>
    <property type="match status" value="1"/>
</dbReference>
<evidence type="ECO:0000256" key="2">
    <source>
        <dbReference type="ARBA" id="ARBA00022603"/>
    </source>
</evidence>
<dbReference type="OrthoDB" id="9813719at2"/>
<dbReference type="PANTHER" id="PTHR10629">
    <property type="entry name" value="CYTOSINE-SPECIFIC METHYLTRANSFERASE"/>
    <property type="match status" value="1"/>
</dbReference>
<dbReference type="GO" id="GO:0003886">
    <property type="term" value="F:DNA (cytosine-5-)-methyltransferase activity"/>
    <property type="evidence" value="ECO:0007669"/>
    <property type="project" value="UniProtKB-EC"/>
</dbReference>
<gene>
    <name evidence="7" type="ORF">SAMN05421670_1814</name>
</gene>
<dbReference type="GO" id="GO:0044027">
    <property type="term" value="P:negative regulation of gene expression via chromosomal CpG island methylation"/>
    <property type="evidence" value="ECO:0007669"/>
    <property type="project" value="TreeGrafter"/>
</dbReference>
<keyword evidence="4 6" id="KW-0949">S-adenosyl-L-methionine</keyword>
<reference evidence="8" key="1">
    <citation type="submission" date="2016-10" db="EMBL/GenBank/DDBJ databases">
        <authorList>
            <person name="Varghese N."/>
            <person name="Submissions S."/>
        </authorList>
    </citation>
    <scope>NUCLEOTIDE SEQUENCE [LARGE SCALE GENOMIC DNA]</scope>
    <source>
        <strain evidence="8">DSM 11706</strain>
    </source>
</reference>
<evidence type="ECO:0000313" key="7">
    <source>
        <dbReference type="EMBL" id="SFQ37436.1"/>
    </source>
</evidence>
<comment type="similarity">
    <text evidence="6">Belongs to the class I-like SAM-binding methyltransferase superfamily. C5-methyltransferase family.</text>
</comment>